<reference evidence="2 3" key="1">
    <citation type="journal article" date="2019" name="Commun. Biol.">
        <title>The bagworm genome reveals a unique fibroin gene that provides high tensile strength.</title>
        <authorList>
            <person name="Kono N."/>
            <person name="Nakamura H."/>
            <person name="Ohtoshi R."/>
            <person name="Tomita M."/>
            <person name="Numata K."/>
            <person name="Arakawa K."/>
        </authorList>
    </citation>
    <scope>NUCLEOTIDE SEQUENCE [LARGE SCALE GENOMIC DNA]</scope>
</reference>
<protein>
    <submittedName>
        <fullName evidence="2">Uncharacterized protein</fullName>
    </submittedName>
</protein>
<dbReference type="EMBL" id="BGZK01000609">
    <property type="protein sequence ID" value="GBP52775.1"/>
    <property type="molecule type" value="Genomic_DNA"/>
</dbReference>
<feature type="region of interest" description="Disordered" evidence="1">
    <location>
        <begin position="53"/>
        <end position="113"/>
    </location>
</feature>
<keyword evidence="3" id="KW-1185">Reference proteome</keyword>
<comment type="caution">
    <text evidence="2">The sequence shown here is derived from an EMBL/GenBank/DDBJ whole genome shotgun (WGS) entry which is preliminary data.</text>
</comment>
<gene>
    <name evidence="2" type="ORF">EVAR_27718_1</name>
</gene>
<name>A0A4C1WRL8_EUMVA</name>
<sequence length="113" mass="12513">MRSVSSTVTLDMANTELPCVCECLITHGQFDIHARWENPSAFESRQWAKCVNGDVDGARDTVPHGQPDRRGRADREPNSLKPSKFGERTRAAPAAARPLITRPSARGRSRRTA</sequence>
<accession>A0A4C1WRL8</accession>
<organism evidence="2 3">
    <name type="scientific">Eumeta variegata</name>
    <name type="common">Bagworm moth</name>
    <name type="synonym">Eumeta japonica</name>
    <dbReference type="NCBI Taxonomy" id="151549"/>
    <lineage>
        <taxon>Eukaryota</taxon>
        <taxon>Metazoa</taxon>
        <taxon>Ecdysozoa</taxon>
        <taxon>Arthropoda</taxon>
        <taxon>Hexapoda</taxon>
        <taxon>Insecta</taxon>
        <taxon>Pterygota</taxon>
        <taxon>Neoptera</taxon>
        <taxon>Endopterygota</taxon>
        <taxon>Lepidoptera</taxon>
        <taxon>Glossata</taxon>
        <taxon>Ditrysia</taxon>
        <taxon>Tineoidea</taxon>
        <taxon>Psychidae</taxon>
        <taxon>Oiketicinae</taxon>
        <taxon>Eumeta</taxon>
    </lineage>
</organism>
<evidence type="ECO:0000313" key="3">
    <source>
        <dbReference type="Proteomes" id="UP000299102"/>
    </source>
</evidence>
<proteinExistence type="predicted"/>
<dbReference type="AlphaFoldDB" id="A0A4C1WRL8"/>
<dbReference type="Proteomes" id="UP000299102">
    <property type="component" value="Unassembled WGS sequence"/>
</dbReference>
<evidence type="ECO:0000256" key="1">
    <source>
        <dbReference type="SAM" id="MobiDB-lite"/>
    </source>
</evidence>
<evidence type="ECO:0000313" key="2">
    <source>
        <dbReference type="EMBL" id="GBP52775.1"/>
    </source>
</evidence>
<feature type="compositionally biased region" description="Basic and acidic residues" evidence="1">
    <location>
        <begin position="56"/>
        <end position="90"/>
    </location>
</feature>